<name>A0A1M6F2N3_9FIRM</name>
<evidence type="ECO:0000256" key="4">
    <source>
        <dbReference type="ARBA" id="ARBA00022723"/>
    </source>
</evidence>
<dbReference type="Gene3D" id="3.20.20.140">
    <property type="entry name" value="Metal-dependent hydrolases"/>
    <property type="match status" value="1"/>
</dbReference>
<evidence type="ECO:0000256" key="5">
    <source>
        <dbReference type="ARBA" id="ARBA00022801"/>
    </source>
</evidence>
<dbReference type="CDD" id="cd00854">
    <property type="entry name" value="NagA"/>
    <property type="match status" value="1"/>
</dbReference>
<comment type="pathway">
    <text evidence="8">Amino-sugar metabolism; N-acetylneuraminate degradation; D-fructose 6-phosphate from N-acetylneuraminate: step 4/5.</text>
</comment>
<feature type="binding site" evidence="11">
    <location>
        <position position="223"/>
    </location>
    <ligand>
        <name>substrate</name>
    </ligand>
</feature>
<dbReference type="InterPro" id="IPR006680">
    <property type="entry name" value="Amidohydro-rel"/>
</dbReference>
<evidence type="ECO:0000256" key="1">
    <source>
        <dbReference type="ARBA" id="ARBA00010716"/>
    </source>
</evidence>
<feature type="binding site" evidence="11">
    <location>
        <begin position="302"/>
        <end position="304"/>
    </location>
    <ligand>
        <name>substrate</name>
    </ligand>
</feature>
<keyword evidence="5 9" id="KW-0378">Hydrolase</keyword>
<dbReference type="NCBIfam" id="TIGR00221">
    <property type="entry name" value="nagA"/>
    <property type="match status" value="1"/>
</dbReference>
<dbReference type="OrthoDB" id="9776488at2"/>
<dbReference type="GO" id="GO:0046872">
    <property type="term" value="F:metal ion binding"/>
    <property type="evidence" value="ECO:0007669"/>
    <property type="project" value="UniProtKB-KW"/>
</dbReference>
<feature type="binding site" evidence="11">
    <location>
        <begin position="215"/>
        <end position="216"/>
    </location>
    <ligand>
        <name>substrate</name>
    </ligand>
</feature>
<accession>A0A1M6F2N3</accession>
<keyword evidence="6 9" id="KW-0119">Carbohydrate metabolism</keyword>
<feature type="binding site" evidence="12">
    <location>
        <position position="191"/>
    </location>
    <ligand>
        <name>Zn(2+)</name>
        <dbReference type="ChEBI" id="CHEBI:29105"/>
    </ligand>
</feature>
<dbReference type="RefSeq" id="WP_110940161.1">
    <property type="nucleotide sequence ID" value="NZ_FQZV01000010.1"/>
</dbReference>
<evidence type="ECO:0000256" key="7">
    <source>
        <dbReference type="ARBA" id="ARBA00047647"/>
    </source>
</evidence>
<sequence>MKAIGNIRIINDRKSVSGRALIFDEKIQDVIPEERLPFYQIEDWIDGGGAYLSAGFMELHIHGCAGRDVMDEEESSLSEIRKAILSTGVTSFLPTTMTMEFEKIERALVRIRRAMGIQEGAEILGCHLEGPFINPRYKGAQDESFILPPNFKQIEAYKDVIKMITFAPELDAKGTFIQCCKDHNIVASIGHSDATYEEAMEAIRAGVHHVTHIFNGMAPFHHRSPGVVGAAMDSEVTCELIADNIHSHEAAQRILFKVKGLEKIVLVTDAMRACLLKNGIFDLGGQQVVVDEKSARLMNGTLAGSILTINKAVKNFVETSRISLEEAVEMVTMNPARILGLEKQKGSIEAGKDADIILFDDDLNIQRSFVRGREVYRREI</sequence>
<feature type="binding site" evidence="12">
    <location>
        <position position="129"/>
    </location>
    <ligand>
        <name>Zn(2+)</name>
        <dbReference type="ChEBI" id="CHEBI:29105"/>
    </ligand>
</feature>
<proteinExistence type="inferred from homology"/>
<evidence type="ECO:0000256" key="11">
    <source>
        <dbReference type="PIRSR" id="PIRSR038994-2"/>
    </source>
</evidence>
<feature type="binding site" evidence="12">
    <location>
        <position position="212"/>
    </location>
    <ligand>
        <name>Zn(2+)</name>
        <dbReference type="ChEBI" id="CHEBI:29105"/>
    </ligand>
</feature>
<reference evidence="15" key="1">
    <citation type="submission" date="2016-11" db="EMBL/GenBank/DDBJ databases">
        <authorList>
            <person name="Varghese N."/>
            <person name="Submissions S."/>
        </authorList>
    </citation>
    <scope>NUCLEOTIDE SEQUENCE [LARGE SCALE GENOMIC DNA]</scope>
    <source>
        <strain evidence="15">DSM 17957</strain>
    </source>
</reference>
<evidence type="ECO:0000256" key="12">
    <source>
        <dbReference type="PIRSR" id="PIRSR038994-3"/>
    </source>
</evidence>
<dbReference type="PANTHER" id="PTHR11113:SF14">
    <property type="entry name" value="N-ACETYLGLUCOSAMINE-6-PHOSPHATE DEACETYLASE"/>
    <property type="match status" value="1"/>
</dbReference>
<comment type="similarity">
    <text evidence="1 9">Belongs to the metallo-dependent hydrolases superfamily. NagA family.</text>
</comment>
<dbReference type="AlphaFoldDB" id="A0A1M6F2N3"/>
<dbReference type="PANTHER" id="PTHR11113">
    <property type="entry name" value="N-ACETYLGLUCOSAMINE-6-PHOSPHATE DEACETYLASE"/>
    <property type="match status" value="1"/>
</dbReference>
<keyword evidence="4 12" id="KW-0479">Metal-binding</keyword>
<dbReference type="InterPro" id="IPR003764">
    <property type="entry name" value="GlcNAc_6-P_deAcase"/>
</dbReference>
<dbReference type="Proteomes" id="UP000184536">
    <property type="component" value="Unassembled WGS sequence"/>
</dbReference>
<dbReference type="GO" id="GO:0008448">
    <property type="term" value="F:N-acetylglucosamine-6-phosphate deacetylase activity"/>
    <property type="evidence" value="ECO:0007669"/>
    <property type="project" value="UniProtKB-EC"/>
</dbReference>
<evidence type="ECO:0000313" key="14">
    <source>
        <dbReference type="EMBL" id="SHI91978.1"/>
    </source>
</evidence>
<dbReference type="SUPFAM" id="SSF51556">
    <property type="entry name" value="Metallo-dependent hydrolases"/>
    <property type="match status" value="1"/>
</dbReference>
<dbReference type="STRING" id="1121919.SAMN02745975_00888"/>
<evidence type="ECO:0000256" key="10">
    <source>
        <dbReference type="PIRSR" id="PIRSR038994-1"/>
    </source>
</evidence>
<dbReference type="InterPro" id="IPR032466">
    <property type="entry name" value="Metal_Hydrolase"/>
</dbReference>
<dbReference type="InterPro" id="IPR011059">
    <property type="entry name" value="Metal-dep_hydrolase_composite"/>
</dbReference>
<organism evidence="14 15">
    <name type="scientific">Geosporobacter subterraneus DSM 17957</name>
    <dbReference type="NCBI Taxonomy" id="1121919"/>
    <lineage>
        <taxon>Bacteria</taxon>
        <taxon>Bacillati</taxon>
        <taxon>Bacillota</taxon>
        <taxon>Clostridia</taxon>
        <taxon>Peptostreptococcales</taxon>
        <taxon>Thermotaleaceae</taxon>
        <taxon>Geosporobacter</taxon>
    </lineage>
</organism>
<evidence type="ECO:0000259" key="13">
    <source>
        <dbReference type="Pfam" id="PF01979"/>
    </source>
</evidence>
<dbReference type="EC" id="3.5.1.25" evidence="2"/>
<comment type="cofactor">
    <cofactor evidence="12">
        <name>a divalent metal cation</name>
        <dbReference type="ChEBI" id="CHEBI:60240"/>
    </cofactor>
    <text evidence="12">Binds 1 divalent metal cation per subunit.</text>
</comment>
<protein>
    <recommendedName>
        <fullName evidence="3">N-acetylglucosamine-6-phosphate deacetylase</fullName>
        <ecNumber evidence="2">3.5.1.25</ecNumber>
    </recommendedName>
</protein>
<dbReference type="GO" id="GO:0006046">
    <property type="term" value="P:N-acetylglucosamine catabolic process"/>
    <property type="evidence" value="ECO:0007669"/>
    <property type="project" value="TreeGrafter"/>
</dbReference>
<feature type="binding site" evidence="11">
    <location>
        <position position="246"/>
    </location>
    <ligand>
        <name>substrate</name>
    </ligand>
</feature>
<evidence type="ECO:0000256" key="8">
    <source>
        <dbReference type="ARBA" id="ARBA00060590"/>
    </source>
</evidence>
<feature type="active site" description="Proton donor/acceptor" evidence="10">
    <location>
        <position position="269"/>
    </location>
</feature>
<feature type="binding site" evidence="11">
    <location>
        <position position="140"/>
    </location>
    <ligand>
        <name>substrate</name>
    </ligand>
</feature>
<evidence type="ECO:0000256" key="6">
    <source>
        <dbReference type="ARBA" id="ARBA00023277"/>
    </source>
</evidence>
<gene>
    <name evidence="14" type="ORF">SAMN02745975_00888</name>
</gene>
<evidence type="ECO:0000256" key="2">
    <source>
        <dbReference type="ARBA" id="ARBA00011899"/>
    </source>
</evidence>
<evidence type="ECO:0000256" key="9">
    <source>
        <dbReference type="PIRNR" id="PIRNR038994"/>
    </source>
</evidence>
<dbReference type="FunFam" id="3.20.20.140:FF:000004">
    <property type="entry name" value="N-acetylglucosamine-6-phosphate deacetylase"/>
    <property type="match status" value="1"/>
</dbReference>
<feature type="domain" description="Amidohydrolase-related" evidence="13">
    <location>
        <begin position="51"/>
        <end position="375"/>
    </location>
</feature>
<dbReference type="Gene3D" id="2.30.40.10">
    <property type="entry name" value="Urease, subunit C, domain 1"/>
    <property type="match status" value="1"/>
</dbReference>
<evidence type="ECO:0000313" key="15">
    <source>
        <dbReference type="Proteomes" id="UP000184536"/>
    </source>
</evidence>
<dbReference type="PIRSF" id="PIRSF038994">
    <property type="entry name" value="NagA"/>
    <property type="match status" value="1"/>
</dbReference>
<keyword evidence="15" id="KW-1185">Reference proteome</keyword>
<comment type="catalytic activity">
    <reaction evidence="7">
        <text>N-acetyl-D-glucosamine 6-phosphate + H2O = D-glucosamine 6-phosphate + acetate</text>
        <dbReference type="Rhea" id="RHEA:22936"/>
        <dbReference type="ChEBI" id="CHEBI:15377"/>
        <dbReference type="ChEBI" id="CHEBI:30089"/>
        <dbReference type="ChEBI" id="CHEBI:57513"/>
        <dbReference type="ChEBI" id="CHEBI:58725"/>
        <dbReference type="EC" id="3.5.1.25"/>
    </reaction>
</comment>
<dbReference type="Pfam" id="PF01979">
    <property type="entry name" value="Amidohydro_1"/>
    <property type="match status" value="1"/>
</dbReference>
<dbReference type="SUPFAM" id="SSF51338">
    <property type="entry name" value="Composite domain of metallo-dependent hydrolases"/>
    <property type="match status" value="1"/>
</dbReference>
<evidence type="ECO:0000256" key="3">
    <source>
        <dbReference type="ARBA" id="ARBA00018029"/>
    </source>
</evidence>
<dbReference type="EMBL" id="FQZV01000010">
    <property type="protein sequence ID" value="SHI91978.1"/>
    <property type="molecule type" value="Genomic_DNA"/>
</dbReference>